<evidence type="ECO:0000313" key="2">
    <source>
        <dbReference type="Proteomes" id="UP000606776"/>
    </source>
</evidence>
<proteinExistence type="predicted"/>
<organism evidence="1 2">
    <name type="scientific">Sphaerospermopsis aphanizomenoides LEGE 00250</name>
    <dbReference type="NCBI Taxonomy" id="2777972"/>
    <lineage>
        <taxon>Bacteria</taxon>
        <taxon>Bacillati</taxon>
        <taxon>Cyanobacteriota</taxon>
        <taxon>Cyanophyceae</taxon>
        <taxon>Nostocales</taxon>
        <taxon>Aphanizomenonaceae</taxon>
        <taxon>Sphaerospermopsis</taxon>
        <taxon>Sphaerospermopsis aphanizomenoides</taxon>
    </lineage>
</organism>
<evidence type="ECO:0000313" key="1">
    <source>
        <dbReference type="EMBL" id="MBE9234841.1"/>
    </source>
</evidence>
<gene>
    <name evidence="1" type="ORF">IQ227_01990</name>
</gene>
<reference evidence="1 2" key="1">
    <citation type="submission" date="2020-10" db="EMBL/GenBank/DDBJ databases">
        <authorList>
            <person name="Castelo-Branco R."/>
            <person name="Eusebio N."/>
            <person name="Adriana R."/>
            <person name="Vieira A."/>
            <person name="Brugerolle De Fraissinette N."/>
            <person name="Rezende De Castro R."/>
            <person name="Schneider M.P."/>
            <person name="Vasconcelos V."/>
            <person name="Leao P.N."/>
        </authorList>
    </citation>
    <scope>NUCLEOTIDE SEQUENCE [LARGE SCALE GENOMIC DNA]</scope>
    <source>
        <strain evidence="1 2">LEGE 00250</strain>
    </source>
</reference>
<name>A0ABR9V8M6_9CYAN</name>
<dbReference type="RefSeq" id="WP_193941507.1">
    <property type="nucleotide sequence ID" value="NZ_JADEWB010000005.1"/>
</dbReference>
<accession>A0ABR9V8M6</accession>
<keyword evidence="2" id="KW-1185">Reference proteome</keyword>
<dbReference type="EMBL" id="JADEWB010000005">
    <property type="protein sequence ID" value="MBE9234841.1"/>
    <property type="molecule type" value="Genomic_DNA"/>
</dbReference>
<comment type="caution">
    <text evidence="1">The sequence shown here is derived from an EMBL/GenBank/DDBJ whole genome shotgun (WGS) entry which is preliminary data.</text>
</comment>
<protein>
    <submittedName>
        <fullName evidence="1">Uncharacterized protein</fullName>
    </submittedName>
</protein>
<sequence length="85" mass="9987">MNQLLEQAFAVVSQLPEQEQNEIAQIIFQKIVQNQQLLQPKYMDKNIDFMQFAGIANSEESILLQQLEHEIEEQRLLDSSREIEL</sequence>
<dbReference type="Proteomes" id="UP000606776">
    <property type="component" value="Unassembled WGS sequence"/>
</dbReference>